<proteinExistence type="inferred from homology"/>
<dbReference type="PANTHER" id="PTHR42953">
    <property type="entry name" value="HIGH-AFFINITY ZINC UPTAKE SYSTEM PROTEIN ZNUA-RELATED"/>
    <property type="match status" value="1"/>
</dbReference>
<comment type="subcellular location">
    <subcellularLocation>
        <location evidence="1">Cell envelope</location>
    </subcellularLocation>
</comment>
<dbReference type="GO" id="GO:0007155">
    <property type="term" value="P:cell adhesion"/>
    <property type="evidence" value="ECO:0007669"/>
    <property type="project" value="InterPro"/>
</dbReference>
<evidence type="ECO:0000256" key="2">
    <source>
        <dbReference type="ARBA" id="ARBA00011028"/>
    </source>
</evidence>
<dbReference type="InterPro" id="IPR006128">
    <property type="entry name" value="Lipoprotein_PsaA-like"/>
</dbReference>
<evidence type="ECO:0000256" key="6">
    <source>
        <dbReference type="RuleBase" id="RU003512"/>
    </source>
</evidence>
<dbReference type="PRINTS" id="PR00691">
    <property type="entry name" value="ADHESINB"/>
</dbReference>
<reference evidence="8" key="1">
    <citation type="submission" date="2020-02" db="EMBL/GenBank/DDBJ databases">
        <authorList>
            <person name="Meier V. D."/>
        </authorList>
    </citation>
    <scope>NUCLEOTIDE SEQUENCE</scope>
    <source>
        <strain evidence="8">AVDCRST_MAG49</strain>
    </source>
</reference>
<evidence type="ECO:0000256" key="1">
    <source>
        <dbReference type="ARBA" id="ARBA00004196"/>
    </source>
</evidence>
<keyword evidence="3 6" id="KW-0813">Transport</keyword>
<evidence type="ECO:0000256" key="4">
    <source>
        <dbReference type="ARBA" id="ARBA00022723"/>
    </source>
</evidence>
<sequence length="352" mass="38298">MAAVRSRRCSRRSVLAGLLLPIASLTPMAARAHDVATPVPAPTSSLGWDDSFAGENGQLNVATTVAPISSIVRNVGGTRIDLKGVVPDGTNSHTFEPAPSDARILSRADLIIVNGLALEDPTIELAEANLKEGAKIYPLGDQTITREEWAFDFSFPEAEGDPNPHLWVNVPYALRYAELTYQDLAERDPGNADYYGHNLEHYRAVLERLDAGIAAAIRTIPEQNRKLLTYHDSYAYFARHYGMTVIGAAQPSDFSEPSPREVAGLIDQIRETGVPAVFGSEVFPSDVLEQIADEAGARYVDELRDDDPPGEPGDPAHTYVGMMLRNMELMVPALGGNLEALEGIQPYDTFEP</sequence>
<dbReference type="SUPFAM" id="SSF53807">
    <property type="entry name" value="Helical backbone' metal receptor"/>
    <property type="match status" value="1"/>
</dbReference>
<organism evidence="8">
    <name type="scientific">uncultured Thermomicrobiales bacterium</name>
    <dbReference type="NCBI Taxonomy" id="1645740"/>
    <lineage>
        <taxon>Bacteria</taxon>
        <taxon>Pseudomonadati</taxon>
        <taxon>Thermomicrobiota</taxon>
        <taxon>Thermomicrobia</taxon>
        <taxon>Thermomicrobiales</taxon>
        <taxon>environmental samples</taxon>
    </lineage>
</organism>
<feature type="chain" id="PRO_5026786762" evidence="7">
    <location>
        <begin position="33"/>
        <end position="352"/>
    </location>
</feature>
<dbReference type="InterPro" id="IPR006129">
    <property type="entry name" value="AdhesinB"/>
</dbReference>
<dbReference type="GO" id="GO:0030313">
    <property type="term" value="C:cell envelope"/>
    <property type="evidence" value="ECO:0007669"/>
    <property type="project" value="UniProtKB-SubCell"/>
</dbReference>
<feature type="signal peptide" evidence="7">
    <location>
        <begin position="1"/>
        <end position="32"/>
    </location>
</feature>
<dbReference type="InterPro" id="IPR050492">
    <property type="entry name" value="Bact_metal-bind_prot9"/>
</dbReference>
<dbReference type="EMBL" id="CADCWG010000081">
    <property type="protein sequence ID" value="CAA9546080.1"/>
    <property type="molecule type" value="Genomic_DNA"/>
</dbReference>
<evidence type="ECO:0000256" key="3">
    <source>
        <dbReference type="ARBA" id="ARBA00022448"/>
    </source>
</evidence>
<protein>
    <submittedName>
        <fullName evidence="8">Zinc ABC transporter, substrate-binding protein ZnuA</fullName>
    </submittedName>
</protein>
<dbReference type="GO" id="GO:0046872">
    <property type="term" value="F:metal ion binding"/>
    <property type="evidence" value="ECO:0007669"/>
    <property type="project" value="UniProtKB-KW"/>
</dbReference>
<evidence type="ECO:0000256" key="5">
    <source>
        <dbReference type="ARBA" id="ARBA00022729"/>
    </source>
</evidence>
<comment type="similarity">
    <text evidence="2 6">Belongs to the bacterial solute-binding protein 9 family.</text>
</comment>
<dbReference type="PRINTS" id="PR00690">
    <property type="entry name" value="ADHESNFAMILY"/>
</dbReference>
<dbReference type="Gene3D" id="3.40.50.1980">
    <property type="entry name" value="Nitrogenase molybdenum iron protein domain"/>
    <property type="match status" value="2"/>
</dbReference>
<dbReference type="PANTHER" id="PTHR42953:SF1">
    <property type="entry name" value="METAL-BINDING PROTEIN HI_0362-RELATED"/>
    <property type="match status" value="1"/>
</dbReference>
<gene>
    <name evidence="8" type="ORF">AVDCRST_MAG49-1348</name>
</gene>
<keyword evidence="4" id="KW-0479">Metal-binding</keyword>
<name>A0A6J4UEC4_9BACT</name>
<keyword evidence="5 7" id="KW-0732">Signal</keyword>
<dbReference type="AlphaFoldDB" id="A0A6J4UEC4"/>
<dbReference type="GO" id="GO:0030001">
    <property type="term" value="P:metal ion transport"/>
    <property type="evidence" value="ECO:0007669"/>
    <property type="project" value="InterPro"/>
</dbReference>
<dbReference type="Pfam" id="PF01297">
    <property type="entry name" value="ZnuA"/>
    <property type="match status" value="1"/>
</dbReference>
<evidence type="ECO:0000256" key="7">
    <source>
        <dbReference type="SAM" id="SignalP"/>
    </source>
</evidence>
<accession>A0A6J4UEC4</accession>
<dbReference type="InterPro" id="IPR006127">
    <property type="entry name" value="ZnuA-like"/>
</dbReference>
<evidence type="ECO:0000313" key="8">
    <source>
        <dbReference type="EMBL" id="CAA9546080.1"/>
    </source>
</evidence>